<gene>
    <name evidence="1" type="ORF">M5K25_019324</name>
</gene>
<dbReference type="Proteomes" id="UP001552299">
    <property type="component" value="Unassembled WGS sequence"/>
</dbReference>
<accession>A0ABD0ULB3</accession>
<sequence>MEPQAWKVSRLADLDSKQGTLATWIVWSPRLGRSHSWLIWIQSRVNYGFACLKKPSSML</sequence>
<dbReference type="EMBL" id="JANQDX010000015">
    <property type="protein sequence ID" value="KAL0911202.1"/>
    <property type="molecule type" value="Genomic_DNA"/>
</dbReference>
<keyword evidence="2" id="KW-1185">Reference proteome</keyword>
<evidence type="ECO:0000313" key="1">
    <source>
        <dbReference type="EMBL" id="KAL0911202.1"/>
    </source>
</evidence>
<name>A0ABD0ULB3_DENTH</name>
<evidence type="ECO:0000313" key="2">
    <source>
        <dbReference type="Proteomes" id="UP001552299"/>
    </source>
</evidence>
<proteinExistence type="predicted"/>
<reference evidence="1 2" key="1">
    <citation type="journal article" date="2024" name="Plant Biotechnol. J.">
        <title>Dendrobium thyrsiflorum genome and its molecular insights into genes involved in important horticultural traits.</title>
        <authorList>
            <person name="Chen B."/>
            <person name="Wang J.Y."/>
            <person name="Zheng P.J."/>
            <person name="Li K.L."/>
            <person name="Liang Y.M."/>
            <person name="Chen X.F."/>
            <person name="Zhang C."/>
            <person name="Zhao X."/>
            <person name="He X."/>
            <person name="Zhang G.Q."/>
            <person name="Liu Z.J."/>
            <person name="Xu Q."/>
        </authorList>
    </citation>
    <scope>NUCLEOTIDE SEQUENCE [LARGE SCALE GENOMIC DNA]</scope>
    <source>
        <strain evidence="1">GZMU011</strain>
    </source>
</reference>
<dbReference type="AlphaFoldDB" id="A0ABD0ULB3"/>
<protein>
    <submittedName>
        <fullName evidence="1">Uncharacterized protein</fullName>
    </submittedName>
</protein>
<organism evidence="1 2">
    <name type="scientific">Dendrobium thyrsiflorum</name>
    <name type="common">Pinecone-like raceme dendrobium</name>
    <name type="synonym">Orchid</name>
    <dbReference type="NCBI Taxonomy" id="117978"/>
    <lineage>
        <taxon>Eukaryota</taxon>
        <taxon>Viridiplantae</taxon>
        <taxon>Streptophyta</taxon>
        <taxon>Embryophyta</taxon>
        <taxon>Tracheophyta</taxon>
        <taxon>Spermatophyta</taxon>
        <taxon>Magnoliopsida</taxon>
        <taxon>Liliopsida</taxon>
        <taxon>Asparagales</taxon>
        <taxon>Orchidaceae</taxon>
        <taxon>Epidendroideae</taxon>
        <taxon>Malaxideae</taxon>
        <taxon>Dendrobiinae</taxon>
        <taxon>Dendrobium</taxon>
    </lineage>
</organism>
<comment type="caution">
    <text evidence="1">The sequence shown here is derived from an EMBL/GenBank/DDBJ whole genome shotgun (WGS) entry which is preliminary data.</text>
</comment>